<accession>R0MEP4</accession>
<dbReference type="Proteomes" id="UP000016927">
    <property type="component" value="Unassembled WGS sequence"/>
</dbReference>
<reference evidence="1 2" key="1">
    <citation type="journal article" date="2013" name="BMC Genomics">
        <title>Comparative genomics of parasitic silkworm microsporidia reveal an association between genome expansion and host adaptation.</title>
        <authorList>
            <person name="Pan G."/>
            <person name="Xu J."/>
            <person name="Li T."/>
            <person name="Xia Q."/>
            <person name="Liu S.L."/>
            <person name="Zhang G."/>
            <person name="Li S."/>
            <person name="Li C."/>
            <person name="Liu H."/>
            <person name="Yang L."/>
            <person name="Liu T."/>
            <person name="Zhang X."/>
            <person name="Wu Z."/>
            <person name="Fan W."/>
            <person name="Dang X."/>
            <person name="Xiang H."/>
            <person name="Tao M."/>
            <person name="Li Y."/>
            <person name="Hu J."/>
            <person name="Li Z."/>
            <person name="Lin L."/>
            <person name="Luo J."/>
            <person name="Geng L."/>
            <person name="Wang L."/>
            <person name="Long M."/>
            <person name="Wan Y."/>
            <person name="He N."/>
            <person name="Zhang Z."/>
            <person name="Lu C."/>
            <person name="Keeling P.J."/>
            <person name="Wang J."/>
            <person name="Xiang Z."/>
            <person name="Zhou Z."/>
        </authorList>
    </citation>
    <scope>NUCLEOTIDE SEQUENCE [LARGE SCALE GENOMIC DNA]</scope>
    <source>
        <strain evidence="2">CQ1 / CVCC 102059</strain>
    </source>
</reference>
<evidence type="ECO:0000313" key="1">
    <source>
        <dbReference type="EMBL" id="EOB11248.1"/>
    </source>
</evidence>
<organism evidence="1 2">
    <name type="scientific">Nosema bombycis (strain CQ1 / CVCC 102059)</name>
    <name type="common">Microsporidian parasite</name>
    <name type="synonym">Pebrine of silkworm</name>
    <dbReference type="NCBI Taxonomy" id="578461"/>
    <lineage>
        <taxon>Eukaryota</taxon>
        <taxon>Fungi</taxon>
        <taxon>Fungi incertae sedis</taxon>
        <taxon>Microsporidia</taxon>
        <taxon>Nosematidae</taxon>
        <taxon>Nosema</taxon>
    </lineage>
</organism>
<dbReference type="AlphaFoldDB" id="R0MEP4"/>
<dbReference type="HOGENOM" id="CLU_036512_0_0_1"/>
<keyword evidence="2" id="KW-1185">Reference proteome</keyword>
<proteinExistence type="predicted"/>
<protein>
    <submittedName>
        <fullName evidence="1">Uncharacterized protein</fullName>
    </submittedName>
</protein>
<sequence>MECNPLLNLKFNKLETFSDEETLSMFISDSESSLSELNIESIINKLSTEKNTADETLNHVALNSKFHSTLEKNITSSFFSSHRIEEIHKKIKEHIALILTKSKSYIKWYTERLDGIYYLIKELQSFKYSNNKNYEKFLDQLDVRLFKLLDAISLRKHSKINDYGLNEFAVFNCFLMNYISDLNLYDFISRFNLLFKKVILSILCVEYVKLFKFFPIFPELITLGSLFNQERDEIMFLYVRIIYLICEENKSRLHMIRTYILFFMKKLFLTPRRRTREIDIISEVKFNISAYFQVKSICNNDHSNLNFFTWAIHSDKVRRIKEQRKDNGGYSYDITIYSIEHFRAVFDIFLFQHIIFLEHYNISYEQFEALLKSSTLQENCVFCSFLNYLESVKAEVLRK</sequence>
<gene>
    <name evidence="1" type="ORF">NBO_1357g0002</name>
</gene>
<evidence type="ECO:0000313" key="2">
    <source>
        <dbReference type="Proteomes" id="UP000016927"/>
    </source>
</evidence>
<name>R0MEP4_NOSB1</name>
<dbReference type="OrthoDB" id="10639240at2759"/>
<dbReference type="VEuPathDB" id="MicrosporidiaDB:NBO_1357g0002"/>
<dbReference type="EMBL" id="KB910264">
    <property type="protein sequence ID" value="EOB11248.1"/>
    <property type="molecule type" value="Genomic_DNA"/>
</dbReference>